<accession>A0A919QMX5</accession>
<keyword evidence="2" id="KW-1185">Reference proteome</keyword>
<dbReference type="EMBL" id="BOOA01000108">
    <property type="protein sequence ID" value="GIH29082.1"/>
    <property type="molecule type" value="Genomic_DNA"/>
</dbReference>
<comment type="caution">
    <text evidence="1">The sequence shown here is derived from an EMBL/GenBank/DDBJ whole genome shotgun (WGS) entry which is preliminary data.</text>
</comment>
<evidence type="ECO:0000313" key="1">
    <source>
        <dbReference type="EMBL" id="GIH29082.1"/>
    </source>
</evidence>
<reference evidence="1" key="1">
    <citation type="submission" date="2021-01" db="EMBL/GenBank/DDBJ databases">
        <title>Whole genome shotgun sequence of Acrocarpospora phusangensis NBRC 108782.</title>
        <authorList>
            <person name="Komaki H."/>
            <person name="Tamura T."/>
        </authorList>
    </citation>
    <scope>NUCLEOTIDE SEQUENCE</scope>
    <source>
        <strain evidence="1">NBRC 108782</strain>
    </source>
</reference>
<gene>
    <name evidence="1" type="ORF">Aph01nite_73920</name>
</gene>
<evidence type="ECO:0000313" key="2">
    <source>
        <dbReference type="Proteomes" id="UP000640052"/>
    </source>
</evidence>
<proteinExistence type="predicted"/>
<sequence>MRAASQAWHTSTPAGPVVAGEVLESRHTPLWVAEARDAIGEDLDRRLQLHAWCAFRGMLARPSDFRLGGSAA</sequence>
<protein>
    <submittedName>
        <fullName evidence="1">Uncharacterized protein</fullName>
    </submittedName>
</protein>
<name>A0A919QMX5_9ACTN</name>
<dbReference type="Proteomes" id="UP000640052">
    <property type="component" value="Unassembled WGS sequence"/>
</dbReference>
<organism evidence="1 2">
    <name type="scientific">Acrocarpospora phusangensis</name>
    <dbReference type="NCBI Taxonomy" id="1070424"/>
    <lineage>
        <taxon>Bacteria</taxon>
        <taxon>Bacillati</taxon>
        <taxon>Actinomycetota</taxon>
        <taxon>Actinomycetes</taxon>
        <taxon>Streptosporangiales</taxon>
        <taxon>Streptosporangiaceae</taxon>
        <taxon>Acrocarpospora</taxon>
    </lineage>
</organism>
<dbReference type="AlphaFoldDB" id="A0A919QMX5"/>
<dbReference type="RefSeq" id="WP_204045699.1">
    <property type="nucleotide sequence ID" value="NZ_BOOA01000108.1"/>
</dbReference>